<dbReference type="RefSeq" id="WP_094200855.1">
    <property type="nucleotide sequence ID" value="NZ_NBIM01000003.1"/>
</dbReference>
<keyword evidence="4 12" id="KW-0547">Nucleotide-binding</keyword>
<keyword evidence="8 12" id="KW-0067">ATP-binding</keyword>
<dbReference type="Pfam" id="PF18074">
    <property type="entry name" value="PriA_C"/>
    <property type="match status" value="1"/>
</dbReference>
<dbReference type="InterPro" id="IPR027417">
    <property type="entry name" value="P-loop_NTPase"/>
</dbReference>
<dbReference type="GO" id="GO:0005524">
    <property type="term" value="F:ATP binding"/>
    <property type="evidence" value="ECO:0007669"/>
    <property type="project" value="UniProtKB-UniRule"/>
</dbReference>
<dbReference type="PROSITE" id="PS51194">
    <property type="entry name" value="HELICASE_CTER"/>
    <property type="match status" value="1"/>
</dbReference>
<comment type="function">
    <text evidence="12">Initiates the restart of stalled replication forks, which reloads the replicative helicase on sites other than the origin of replication. Recognizes and binds to abandoned replication forks and remodels them to uncover a helicase loading site. Promotes assembly of the primosome at these replication forks.</text>
</comment>
<keyword evidence="3 12" id="KW-0479">Metal-binding</keyword>
<dbReference type="Pfam" id="PF00271">
    <property type="entry name" value="Helicase_C"/>
    <property type="match status" value="1"/>
</dbReference>
<dbReference type="InterPro" id="IPR042115">
    <property type="entry name" value="PriA_3primeBD_sf"/>
</dbReference>
<dbReference type="InterPro" id="IPR005259">
    <property type="entry name" value="PriA"/>
</dbReference>
<comment type="catalytic activity">
    <reaction evidence="12">
        <text>Couples ATP hydrolysis with the unwinding of duplex DNA by translocating in the 3'-5' direction.</text>
        <dbReference type="EC" id="5.6.2.4"/>
    </reaction>
</comment>
<dbReference type="CDD" id="cd18804">
    <property type="entry name" value="SF2_C_priA"/>
    <property type="match status" value="1"/>
</dbReference>
<evidence type="ECO:0000313" key="16">
    <source>
        <dbReference type="Proteomes" id="UP000242757"/>
    </source>
</evidence>
<evidence type="ECO:0000259" key="14">
    <source>
        <dbReference type="PROSITE" id="PS51194"/>
    </source>
</evidence>
<evidence type="ECO:0000256" key="1">
    <source>
        <dbReference type="ARBA" id="ARBA00022515"/>
    </source>
</evidence>
<dbReference type="GO" id="GO:0006270">
    <property type="term" value="P:DNA replication initiation"/>
    <property type="evidence" value="ECO:0007669"/>
    <property type="project" value="TreeGrafter"/>
</dbReference>
<dbReference type="InterPro" id="IPR001650">
    <property type="entry name" value="Helicase_C-like"/>
</dbReference>
<feature type="binding site" evidence="12">
    <location>
        <position position="468"/>
    </location>
    <ligand>
        <name>Zn(2+)</name>
        <dbReference type="ChEBI" id="CHEBI:29105"/>
        <label>2</label>
    </ligand>
</feature>
<evidence type="ECO:0000313" key="15">
    <source>
        <dbReference type="EMBL" id="OXY81486.1"/>
    </source>
</evidence>
<evidence type="ECO:0000256" key="8">
    <source>
        <dbReference type="ARBA" id="ARBA00022840"/>
    </source>
</evidence>
<evidence type="ECO:0000256" key="3">
    <source>
        <dbReference type="ARBA" id="ARBA00022723"/>
    </source>
</evidence>
<dbReference type="GO" id="GO:0006302">
    <property type="term" value="P:double-strand break repair"/>
    <property type="evidence" value="ECO:0007669"/>
    <property type="project" value="InterPro"/>
</dbReference>
<dbReference type="NCBIfam" id="TIGR00595">
    <property type="entry name" value="priA"/>
    <property type="match status" value="1"/>
</dbReference>
<dbReference type="InterPro" id="IPR040498">
    <property type="entry name" value="PriA_CRR"/>
</dbReference>
<dbReference type="Proteomes" id="UP000242757">
    <property type="component" value="Unassembled WGS sequence"/>
</dbReference>
<accession>A0A233RDL7</accession>
<dbReference type="EC" id="5.6.2.4" evidence="12"/>
<dbReference type="InterPro" id="IPR041222">
    <property type="entry name" value="PriA_3primeBD"/>
</dbReference>
<dbReference type="Pfam" id="PF18319">
    <property type="entry name" value="Zn_ribbon_PriA"/>
    <property type="match status" value="1"/>
</dbReference>
<keyword evidence="2 12" id="KW-0235">DNA replication</keyword>
<dbReference type="Pfam" id="PF17764">
    <property type="entry name" value="PriA_3primeBD"/>
    <property type="match status" value="1"/>
</dbReference>
<evidence type="ECO:0000256" key="12">
    <source>
        <dbReference type="HAMAP-Rule" id="MF_00983"/>
    </source>
</evidence>
<sequence>MKKPATSPQAQQALLRVVLPVPLRREFDYLCPQPLPAPGCRVSVPFGNRTLVGLVVSHPEHTEFDLSRIKPVTAVLDDTPVLGGAERQLLAWAAQYYLHPPGEVYFQALPTLLRKGEPAGYKPVEVWHALDGDSAPLARAIKQQQALALLTQGAMPPGELAARGVTSATLNALAKKGLAEKRQTLPTPSDWRGEVTINEDGKPRLTTEQALAVSLLQQAEGFSPFLLEGITGSGKTEVYLQAMEPVLKAGRQVLVMVPEIGLTPQTIARFQRRFSLPVCTLHSAMNERERLDAWLACKDGSAAIVIGTRSALLTPFARLGLIIIDEEHDGSFKQQDGFRYHARDLALLRAQQLHIPIVLGSATPSFESLHNAASGKYRLLTLSQRPGSATLAEHLLLDSRHVQLEAGLSPQLQQLMAEELEKGNQVMLFLNRRGYAPALLCHDCGWVADCERCDAHYTWHKSGNRLHCHHCDHQRARPPRCPHCGSTHLVGTGLGTEQVEQALAMLFPQYSTIRIDRDNTRRKGSFEQHLEGIRAGKYQILIGTQMLAKGHHFPDVTLVAMLDVDGALFAGDFRAAERLAQLYIQVAGRAGRASKPGRVILQTHHPDHALLQDLANQGYRHFAHTALQERHQAGLPPYSYQALFRCQATQGEACREFLVPLAQQLAPALPASVLCLGPFSARMERKAGQYRYQMLLQASNRRDLASACRRALAIADTLPAARKVRWSLDMDPQELW</sequence>
<dbReference type="GO" id="GO:0006310">
    <property type="term" value="P:DNA recombination"/>
    <property type="evidence" value="ECO:0007669"/>
    <property type="project" value="InterPro"/>
</dbReference>
<keyword evidence="9 12" id="KW-0238">DNA-binding</keyword>
<organism evidence="15 16">
    <name type="scientific">Oceanimonas doudoroffii</name>
    <dbReference type="NCBI Taxonomy" id="84158"/>
    <lineage>
        <taxon>Bacteria</taxon>
        <taxon>Pseudomonadati</taxon>
        <taxon>Pseudomonadota</taxon>
        <taxon>Gammaproteobacteria</taxon>
        <taxon>Aeromonadales</taxon>
        <taxon>Aeromonadaceae</taxon>
        <taxon>Oceanimonas</taxon>
    </lineage>
</organism>
<keyword evidence="16" id="KW-1185">Reference proteome</keyword>
<dbReference type="NCBIfam" id="NF004067">
    <property type="entry name" value="PRK05580.1-4"/>
    <property type="match status" value="1"/>
</dbReference>
<dbReference type="InterPro" id="IPR041236">
    <property type="entry name" value="PriA_C"/>
</dbReference>
<dbReference type="HAMAP" id="MF_00983">
    <property type="entry name" value="PriA"/>
    <property type="match status" value="1"/>
</dbReference>
<dbReference type="PANTHER" id="PTHR30580">
    <property type="entry name" value="PRIMOSOMAL PROTEIN N"/>
    <property type="match status" value="1"/>
</dbReference>
<dbReference type="AlphaFoldDB" id="A0A233RDL7"/>
<dbReference type="PANTHER" id="PTHR30580:SF0">
    <property type="entry name" value="PRIMOSOMAL PROTEIN N"/>
    <property type="match status" value="1"/>
</dbReference>
<comment type="catalytic activity">
    <reaction evidence="11 12">
        <text>ATP + H2O = ADP + phosphate + H(+)</text>
        <dbReference type="Rhea" id="RHEA:13065"/>
        <dbReference type="ChEBI" id="CHEBI:15377"/>
        <dbReference type="ChEBI" id="CHEBI:15378"/>
        <dbReference type="ChEBI" id="CHEBI:30616"/>
        <dbReference type="ChEBI" id="CHEBI:43474"/>
        <dbReference type="ChEBI" id="CHEBI:456216"/>
        <dbReference type="EC" id="5.6.2.4"/>
    </reaction>
</comment>
<gene>
    <name evidence="12" type="primary">priA</name>
    <name evidence="15" type="ORF">B6S08_10940</name>
</gene>
<comment type="similarity">
    <text evidence="12">Belongs to the helicase family. PriA subfamily.</text>
</comment>
<evidence type="ECO:0000256" key="11">
    <source>
        <dbReference type="ARBA" id="ARBA00048988"/>
    </source>
</evidence>
<comment type="caution">
    <text evidence="15">The sequence shown here is derived from an EMBL/GenBank/DDBJ whole genome shotgun (WGS) entry which is preliminary data.</text>
</comment>
<proteinExistence type="inferred from homology"/>
<dbReference type="Gene3D" id="3.40.50.300">
    <property type="entry name" value="P-loop containing nucleotide triphosphate hydrolases"/>
    <property type="match status" value="2"/>
</dbReference>
<dbReference type="GO" id="GO:0008270">
    <property type="term" value="F:zinc ion binding"/>
    <property type="evidence" value="ECO:0007669"/>
    <property type="project" value="UniProtKB-UniRule"/>
</dbReference>
<dbReference type="SMART" id="SM00487">
    <property type="entry name" value="DEXDc"/>
    <property type="match status" value="1"/>
</dbReference>
<keyword evidence="1 12" id="KW-0639">Primosome</keyword>
<dbReference type="OrthoDB" id="9759544at2"/>
<protein>
    <recommendedName>
        <fullName evidence="12">Replication restart protein PriA</fullName>
    </recommendedName>
    <alternativeName>
        <fullName evidence="12">ATP-dependent DNA helicase PriA</fullName>
        <ecNumber evidence="12">5.6.2.4</ecNumber>
    </alternativeName>
    <alternativeName>
        <fullName evidence="12">DNA 3'-5' helicase PriA</fullName>
    </alternativeName>
</protein>
<dbReference type="CDD" id="cd17929">
    <property type="entry name" value="DEXHc_priA"/>
    <property type="match status" value="1"/>
</dbReference>
<reference evidence="15 16" key="1">
    <citation type="submission" date="2017-08" db="EMBL/GenBank/DDBJ databases">
        <title>A Genome Sequence of Oceanimonas doudoroffii ATCC 27123T.</title>
        <authorList>
            <person name="Brennan M.A."/>
            <person name="Maclea K.S."/>
            <person name="Mcclelland W.D."/>
            <person name="Trachtenberg A.M."/>
        </authorList>
    </citation>
    <scope>NUCLEOTIDE SEQUENCE [LARGE SCALE GENOMIC DNA]</scope>
    <source>
        <strain evidence="15 16">ATCC 27123</strain>
    </source>
</reference>
<feature type="binding site" evidence="12">
    <location>
        <position position="471"/>
    </location>
    <ligand>
        <name>Zn(2+)</name>
        <dbReference type="ChEBI" id="CHEBI:29105"/>
        <label>2</label>
    </ligand>
</feature>
<dbReference type="GO" id="GO:0006269">
    <property type="term" value="P:DNA replication, synthesis of primer"/>
    <property type="evidence" value="ECO:0007669"/>
    <property type="project" value="UniProtKB-KW"/>
</dbReference>
<evidence type="ECO:0000259" key="13">
    <source>
        <dbReference type="PROSITE" id="PS51192"/>
    </source>
</evidence>
<dbReference type="GO" id="GO:0016887">
    <property type="term" value="F:ATP hydrolysis activity"/>
    <property type="evidence" value="ECO:0007669"/>
    <property type="project" value="RHEA"/>
</dbReference>
<evidence type="ECO:0000256" key="9">
    <source>
        <dbReference type="ARBA" id="ARBA00023125"/>
    </source>
</evidence>
<comment type="cofactor">
    <cofactor evidence="12">
        <name>Zn(2+)</name>
        <dbReference type="ChEBI" id="CHEBI:29105"/>
    </cofactor>
    <text evidence="12">Binds 2 zinc ions per subunit.</text>
</comment>
<feature type="domain" description="Helicase C-terminal" evidence="14">
    <location>
        <begin position="411"/>
        <end position="635"/>
    </location>
</feature>
<keyword evidence="7 12" id="KW-0862">Zinc</keyword>
<keyword evidence="10 12" id="KW-0413">Isomerase</keyword>
<feature type="binding site" evidence="12">
    <location>
        <position position="450"/>
    </location>
    <ligand>
        <name>Zn(2+)</name>
        <dbReference type="ChEBI" id="CHEBI:29105"/>
        <label>2</label>
    </ligand>
</feature>
<dbReference type="Pfam" id="PF00270">
    <property type="entry name" value="DEAD"/>
    <property type="match status" value="1"/>
</dbReference>
<dbReference type="EMBL" id="NBIM01000003">
    <property type="protein sequence ID" value="OXY81486.1"/>
    <property type="molecule type" value="Genomic_DNA"/>
</dbReference>
<dbReference type="InterPro" id="IPR011545">
    <property type="entry name" value="DEAD/DEAH_box_helicase_dom"/>
</dbReference>
<dbReference type="GO" id="GO:0043138">
    <property type="term" value="F:3'-5' DNA helicase activity"/>
    <property type="evidence" value="ECO:0007669"/>
    <property type="project" value="UniProtKB-EC"/>
</dbReference>
<dbReference type="Gene3D" id="3.40.1440.60">
    <property type="entry name" value="PriA, 3(prime) DNA-binding domain"/>
    <property type="match status" value="1"/>
</dbReference>
<dbReference type="InterPro" id="IPR014001">
    <property type="entry name" value="Helicase_ATP-bd"/>
</dbReference>
<evidence type="ECO:0000256" key="7">
    <source>
        <dbReference type="ARBA" id="ARBA00022833"/>
    </source>
</evidence>
<dbReference type="SUPFAM" id="SSF52540">
    <property type="entry name" value="P-loop containing nucleoside triphosphate hydrolases"/>
    <property type="match status" value="1"/>
</dbReference>
<evidence type="ECO:0000256" key="5">
    <source>
        <dbReference type="ARBA" id="ARBA00022801"/>
    </source>
</evidence>
<dbReference type="GO" id="GO:0003677">
    <property type="term" value="F:DNA binding"/>
    <property type="evidence" value="ECO:0007669"/>
    <property type="project" value="UniProtKB-UniRule"/>
</dbReference>
<dbReference type="SMART" id="SM00490">
    <property type="entry name" value="HELICc"/>
    <property type="match status" value="1"/>
</dbReference>
<name>A0A233RDL7_9GAMM</name>
<dbReference type="FunFam" id="3.40.1440.60:FF:000001">
    <property type="entry name" value="Primosomal protein N"/>
    <property type="match status" value="1"/>
</dbReference>
<evidence type="ECO:0000256" key="6">
    <source>
        <dbReference type="ARBA" id="ARBA00022806"/>
    </source>
</evidence>
<evidence type="ECO:0000256" key="10">
    <source>
        <dbReference type="ARBA" id="ARBA00023235"/>
    </source>
</evidence>
<evidence type="ECO:0000256" key="4">
    <source>
        <dbReference type="ARBA" id="ARBA00022741"/>
    </source>
</evidence>
<comment type="subunit">
    <text evidence="12">Component of the replication restart primosome.</text>
</comment>
<keyword evidence="6 12" id="KW-0347">Helicase</keyword>
<feature type="binding site" evidence="12">
    <location>
        <position position="441"/>
    </location>
    <ligand>
        <name>Zn(2+)</name>
        <dbReference type="ChEBI" id="CHEBI:29105"/>
        <label>1</label>
    </ligand>
</feature>
<dbReference type="FunFam" id="3.40.50.300:FF:000489">
    <property type="entry name" value="Primosome assembly protein PriA"/>
    <property type="match status" value="1"/>
</dbReference>
<feature type="domain" description="Helicase ATP-binding" evidence="13">
    <location>
        <begin position="216"/>
        <end position="382"/>
    </location>
</feature>
<dbReference type="PROSITE" id="PS51192">
    <property type="entry name" value="HELICASE_ATP_BIND_1"/>
    <property type="match status" value="1"/>
</dbReference>
<feature type="binding site" evidence="12">
    <location>
        <position position="481"/>
    </location>
    <ligand>
        <name>Zn(2+)</name>
        <dbReference type="ChEBI" id="CHEBI:29105"/>
        <label>1</label>
    </ligand>
</feature>
<feature type="binding site" evidence="12">
    <location>
        <position position="444"/>
    </location>
    <ligand>
        <name>Zn(2+)</name>
        <dbReference type="ChEBI" id="CHEBI:29105"/>
        <label>1</label>
    </ligand>
</feature>
<dbReference type="GO" id="GO:1990077">
    <property type="term" value="C:primosome complex"/>
    <property type="evidence" value="ECO:0007669"/>
    <property type="project" value="UniProtKB-UniRule"/>
</dbReference>
<evidence type="ECO:0000256" key="2">
    <source>
        <dbReference type="ARBA" id="ARBA00022705"/>
    </source>
</evidence>
<dbReference type="NCBIfam" id="NF004065">
    <property type="entry name" value="PRK05580.1-1"/>
    <property type="match status" value="1"/>
</dbReference>
<feature type="binding site" evidence="12">
    <location>
        <position position="453"/>
    </location>
    <ligand>
        <name>Zn(2+)</name>
        <dbReference type="ChEBI" id="CHEBI:29105"/>
        <label>2</label>
    </ligand>
</feature>
<keyword evidence="5 12" id="KW-0378">Hydrolase</keyword>
<feature type="binding site" evidence="12">
    <location>
        <position position="484"/>
    </location>
    <ligand>
        <name>Zn(2+)</name>
        <dbReference type="ChEBI" id="CHEBI:29105"/>
        <label>1</label>
    </ligand>
</feature>